<dbReference type="Proteomes" id="UP000823674">
    <property type="component" value="Chromosome A01"/>
</dbReference>
<evidence type="ECO:0000313" key="1">
    <source>
        <dbReference type="EMBL" id="KAG5415558.1"/>
    </source>
</evidence>
<keyword evidence="2" id="KW-1185">Reference proteome</keyword>
<gene>
    <name evidence="1" type="primary">A01p043720.1_BraROA</name>
    <name evidence="1" type="ORF">IGI04_003125</name>
</gene>
<dbReference type="EMBL" id="JADBGQ010000001">
    <property type="protein sequence ID" value="KAG5415558.1"/>
    <property type="molecule type" value="Genomic_DNA"/>
</dbReference>
<name>A0ABQ7NXJ0_BRACM</name>
<protein>
    <recommendedName>
        <fullName evidence="3">Cyclin C-terminal domain-containing protein</fullName>
    </recommendedName>
</protein>
<comment type="caution">
    <text evidence="1">The sequence shown here is derived from an EMBL/GenBank/DDBJ whole genome shotgun (WGS) entry which is preliminary data.</text>
</comment>
<reference evidence="1 2" key="1">
    <citation type="submission" date="2021-03" db="EMBL/GenBank/DDBJ databases">
        <authorList>
            <person name="King G.J."/>
            <person name="Bancroft I."/>
            <person name="Baten A."/>
            <person name="Bloomfield J."/>
            <person name="Borpatragohain P."/>
            <person name="He Z."/>
            <person name="Irish N."/>
            <person name="Irwin J."/>
            <person name="Liu K."/>
            <person name="Mauleon R.P."/>
            <person name="Moore J."/>
            <person name="Morris R."/>
            <person name="Ostergaard L."/>
            <person name="Wang B."/>
            <person name="Wells R."/>
        </authorList>
    </citation>
    <scope>NUCLEOTIDE SEQUENCE [LARGE SCALE GENOMIC DNA]</scope>
    <source>
        <strain evidence="1">R-o-18</strain>
        <tissue evidence="1">Leaf</tissue>
    </source>
</reference>
<proteinExistence type="predicted"/>
<evidence type="ECO:0000313" key="2">
    <source>
        <dbReference type="Proteomes" id="UP000823674"/>
    </source>
</evidence>
<organism evidence="1 2">
    <name type="scientific">Brassica rapa subsp. trilocularis</name>
    <dbReference type="NCBI Taxonomy" id="1813537"/>
    <lineage>
        <taxon>Eukaryota</taxon>
        <taxon>Viridiplantae</taxon>
        <taxon>Streptophyta</taxon>
        <taxon>Embryophyta</taxon>
        <taxon>Tracheophyta</taxon>
        <taxon>Spermatophyta</taxon>
        <taxon>Magnoliopsida</taxon>
        <taxon>eudicotyledons</taxon>
        <taxon>Gunneridae</taxon>
        <taxon>Pentapetalae</taxon>
        <taxon>rosids</taxon>
        <taxon>malvids</taxon>
        <taxon>Brassicales</taxon>
        <taxon>Brassicaceae</taxon>
        <taxon>Brassiceae</taxon>
        <taxon>Brassica</taxon>
    </lineage>
</organism>
<sequence length="108" mass="12573">MRKLRVKLDLRINHVELGLSLVISDSDFKVMLLMVMNEPTRFSKWEPSTPEIYAFLVGKQLNVTQESLQKLKEFDIRMNHISIAAAVIYITTQLSDEKKPLRDLQNEL</sequence>
<accession>A0ABQ7NXJ0</accession>
<evidence type="ECO:0008006" key="3">
    <source>
        <dbReference type="Google" id="ProtNLM"/>
    </source>
</evidence>